<dbReference type="InterPro" id="IPR036565">
    <property type="entry name" value="Mur-like_cat_sf"/>
</dbReference>
<dbReference type="Pfam" id="PF08245">
    <property type="entry name" value="Mur_ligase_M"/>
    <property type="match status" value="1"/>
</dbReference>
<dbReference type="HAMAP" id="MF_02019">
    <property type="entry name" value="MurF"/>
    <property type="match status" value="1"/>
</dbReference>
<comment type="similarity">
    <text evidence="10">Belongs to the MurCDEF family. MurF subfamily.</text>
</comment>
<evidence type="ECO:0000313" key="15">
    <source>
        <dbReference type="EMBL" id="NGO38706.1"/>
    </source>
</evidence>
<keyword evidence="5 10" id="KW-0067">ATP-binding</keyword>
<dbReference type="InterPro" id="IPR013221">
    <property type="entry name" value="Mur_ligase_cen"/>
</dbReference>
<dbReference type="PANTHER" id="PTHR43024">
    <property type="entry name" value="UDP-N-ACETYLMURAMOYL-TRIPEPTIDE--D-ALANYL-D-ALANINE LIGASE"/>
    <property type="match status" value="1"/>
</dbReference>
<dbReference type="InterPro" id="IPR005863">
    <property type="entry name" value="UDP-N-AcMur_synth"/>
</dbReference>
<dbReference type="Gene3D" id="3.90.190.20">
    <property type="entry name" value="Mur ligase, C-terminal domain"/>
    <property type="match status" value="1"/>
</dbReference>
<dbReference type="NCBIfam" id="TIGR01143">
    <property type="entry name" value="murF"/>
    <property type="match status" value="1"/>
</dbReference>
<dbReference type="Pfam" id="PF02875">
    <property type="entry name" value="Mur_ligase_C"/>
    <property type="match status" value="1"/>
</dbReference>
<dbReference type="GO" id="GO:0008360">
    <property type="term" value="P:regulation of cell shape"/>
    <property type="evidence" value="ECO:0007669"/>
    <property type="project" value="UniProtKB-KW"/>
</dbReference>
<evidence type="ECO:0000259" key="14">
    <source>
        <dbReference type="Pfam" id="PF08245"/>
    </source>
</evidence>
<comment type="function">
    <text evidence="10 11">Involved in cell wall formation. Catalyzes the final step in the synthesis of UDP-N-acetylmuramoyl-pentapeptide, the precursor of murein.</text>
</comment>
<keyword evidence="9 10" id="KW-0961">Cell wall biogenesis/degradation</keyword>
<evidence type="ECO:0000256" key="8">
    <source>
        <dbReference type="ARBA" id="ARBA00023306"/>
    </source>
</evidence>
<proteinExistence type="inferred from homology"/>
<name>A0A6M1RGI5_9BACT</name>
<dbReference type="InterPro" id="IPR004101">
    <property type="entry name" value="Mur_ligase_C"/>
</dbReference>
<keyword evidence="4 10" id="KW-0547">Nucleotide-binding</keyword>
<dbReference type="GO" id="GO:0071555">
    <property type="term" value="P:cell wall organization"/>
    <property type="evidence" value="ECO:0007669"/>
    <property type="project" value="UniProtKB-KW"/>
</dbReference>
<dbReference type="UniPathway" id="UPA00219"/>
<dbReference type="InterPro" id="IPR000713">
    <property type="entry name" value="Mur_ligase_N"/>
</dbReference>
<dbReference type="Proteomes" id="UP000477311">
    <property type="component" value="Unassembled WGS sequence"/>
</dbReference>
<evidence type="ECO:0000256" key="7">
    <source>
        <dbReference type="ARBA" id="ARBA00022984"/>
    </source>
</evidence>
<dbReference type="InterPro" id="IPR035911">
    <property type="entry name" value="MurE/MurF_N"/>
</dbReference>
<dbReference type="GO" id="GO:0005737">
    <property type="term" value="C:cytoplasm"/>
    <property type="evidence" value="ECO:0007669"/>
    <property type="project" value="UniProtKB-SubCell"/>
</dbReference>
<dbReference type="SUPFAM" id="SSF63418">
    <property type="entry name" value="MurE/MurF N-terminal domain"/>
    <property type="match status" value="1"/>
</dbReference>
<dbReference type="EMBL" id="JAAKYA010000029">
    <property type="protein sequence ID" value="NGO38706.1"/>
    <property type="molecule type" value="Genomic_DNA"/>
</dbReference>
<feature type="domain" description="Mur ligase C-terminal" evidence="13">
    <location>
        <begin position="348"/>
        <end position="472"/>
    </location>
</feature>
<sequence length="491" mass="51657">MTQAELAGRGLRLAPNSRSCEGLRMEAEAGWTLGFVRDAAGARLLRGDPGLRVAGVCTDSRQVRQGDLFVALRGPRFDGHEFVSAAVDGGAVAVLVEAGRGGEVPAGCAVLEVEDTRAALARWAVVHRAGFGGRVIAVAGSNGKTSTKELLGSVLGRGGPVVASAASFNNELGVPLTLLRLGGRHWAAVVEVGTNHPGELGRLLSWVQPDCGVLTGVGREHLEFFGDLAGVAAEEGTLAEVLPAGGVLVLSGDDTWAGAIAARTRARVVRVGFEEGNDWRAREVRLDWRGTRFWVEGPEDGWSGAYEIRLLGRHQVRNALLAVALARELGLGVEQVRAGLAGCRPAPHRMESFEAGGVRVLDDAYNANPDSMRAALETFCALPCAGRRVAVLGEMAELGSASERAHAEAGRWAAELGVQQLLAVGPWAGVMAGAAREAGLTRVLVFGGVEPVWGALRQLLRPGDALLLKASRRAGLERLAEWWRSEMGDAA</sequence>
<feature type="domain" description="Mur ligase central" evidence="14">
    <location>
        <begin position="138"/>
        <end position="326"/>
    </location>
</feature>
<evidence type="ECO:0000256" key="11">
    <source>
        <dbReference type="RuleBase" id="RU004136"/>
    </source>
</evidence>
<keyword evidence="8 10" id="KW-0131">Cell cycle</keyword>
<dbReference type="Gene3D" id="3.40.1390.10">
    <property type="entry name" value="MurE/MurF, N-terminal domain"/>
    <property type="match status" value="1"/>
</dbReference>
<evidence type="ECO:0000256" key="10">
    <source>
        <dbReference type="HAMAP-Rule" id="MF_02019"/>
    </source>
</evidence>
<accession>A0A6M1RGI5</accession>
<dbReference type="Gene3D" id="3.40.1190.10">
    <property type="entry name" value="Mur-like, catalytic domain"/>
    <property type="match status" value="1"/>
</dbReference>
<dbReference type="InterPro" id="IPR036615">
    <property type="entry name" value="Mur_ligase_C_dom_sf"/>
</dbReference>
<dbReference type="Pfam" id="PF01225">
    <property type="entry name" value="Mur_ligase"/>
    <property type="match status" value="1"/>
</dbReference>
<dbReference type="PANTHER" id="PTHR43024:SF1">
    <property type="entry name" value="UDP-N-ACETYLMURAMOYL-TRIPEPTIDE--D-ALANYL-D-ALANINE LIGASE"/>
    <property type="match status" value="1"/>
</dbReference>
<keyword evidence="3 10" id="KW-0132">Cell division</keyword>
<dbReference type="GO" id="GO:0005524">
    <property type="term" value="F:ATP binding"/>
    <property type="evidence" value="ECO:0007669"/>
    <property type="project" value="UniProtKB-UniRule"/>
</dbReference>
<evidence type="ECO:0000256" key="3">
    <source>
        <dbReference type="ARBA" id="ARBA00022618"/>
    </source>
</evidence>
<comment type="caution">
    <text evidence="15">The sequence shown here is derived from an EMBL/GenBank/DDBJ whole genome shotgun (WGS) entry which is preliminary data.</text>
</comment>
<dbReference type="GO" id="GO:0047480">
    <property type="term" value="F:UDP-N-acetylmuramoyl-tripeptide-D-alanyl-D-alanine ligase activity"/>
    <property type="evidence" value="ECO:0007669"/>
    <property type="project" value="UniProtKB-UniRule"/>
</dbReference>
<dbReference type="RefSeq" id="WP_165106318.1">
    <property type="nucleotide sequence ID" value="NZ_JAAKYA010000029.1"/>
</dbReference>
<comment type="pathway">
    <text evidence="10 11">Cell wall biogenesis; peptidoglycan biosynthesis.</text>
</comment>
<evidence type="ECO:0000256" key="4">
    <source>
        <dbReference type="ARBA" id="ARBA00022741"/>
    </source>
</evidence>
<dbReference type="GO" id="GO:0051301">
    <property type="term" value="P:cell division"/>
    <property type="evidence" value="ECO:0007669"/>
    <property type="project" value="UniProtKB-KW"/>
</dbReference>
<keyword evidence="6 10" id="KW-0133">Cell shape</keyword>
<evidence type="ECO:0000256" key="1">
    <source>
        <dbReference type="ARBA" id="ARBA00022490"/>
    </source>
</evidence>
<evidence type="ECO:0000256" key="9">
    <source>
        <dbReference type="ARBA" id="ARBA00023316"/>
    </source>
</evidence>
<dbReference type="SUPFAM" id="SSF53244">
    <property type="entry name" value="MurD-like peptide ligases, peptide-binding domain"/>
    <property type="match status" value="1"/>
</dbReference>
<keyword evidence="7 10" id="KW-0573">Peptidoglycan synthesis</keyword>
<dbReference type="GO" id="GO:0009252">
    <property type="term" value="P:peptidoglycan biosynthetic process"/>
    <property type="evidence" value="ECO:0007669"/>
    <property type="project" value="UniProtKB-UniRule"/>
</dbReference>
<dbReference type="AlphaFoldDB" id="A0A6M1RGI5"/>
<keyword evidence="1 10" id="KW-0963">Cytoplasm</keyword>
<evidence type="ECO:0000256" key="2">
    <source>
        <dbReference type="ARBA" id="ARBA00022598"/>
    </source>
</evidence>
<evidence type="ECO:0000256" key="5">
    <source>
        <dbReference type="ARBA" id="ARBA00022840"/>
    </source>
</evidence>
<evidence type="ECO:0000256" key="6">
    <source>
        <dbReference type="ARBA" id="ARBA00022960"/>
    </source>
</evidence>
<feature type="domain" description="Mur ligase N-terminal catalytic" evidence="12">
    <location>
        <begin position="53"/>
        <end position="124"/>
    </location>
</feature>
<dbReference type="SUPFAM" id="SSF53623">
    <property type="entry name" value="MurD-like peptide ligases, catalytic domain"/>
    <property type="match status" value="1"/>
</dbReference>
<protein>
    <recommendedName>
        <fullName evidence="10 11">UDP-N-acetylmuramoyl-tripeptide--D-alanyl-D-alanine ligase</fullName>
        <ecNumber evidence="10 11">6.3.2.10</ecNumber>
    </recommendedName>
    <alternativeName>
        <fullName evidence="10">D-alanyl-D-alanine-adding enzyme</fullName>
    </alternativeName>
</protein>
<gene>
    <name evidence="10" type="primary">murF</name>
    <name evidence="15" type="ORF">G4L39_04765</name>
</gene>
<evidence type="ECO:0000313" key="16">
    <source>
        <dbReference type="Proteomes" id="UP000477311"/>
    </source>
</evidence>
<dbReference type="InterPro" id="IPR051046">
    <property type="entry name" value="MurCDEF_CellWall_CoF430Synth"/>
</dbReference>
<evidence type="ECO:0000259" key="12">
    <source>
        <dbReference type="Pfam" id="PF01225"/>
    </source>
</evidence>
<dbReference type="EC" id="6.3.2.10" evidence="10 11"/>
<reference evidence="15 16" key="1">
    <citation type="submission" date="2020-02" db="EMBL/GenBank/DDBJ databases">
        <title>Draft genome sequence of Limisphaera ngatamarikiensis NGM72.4T, a thermophilic Verrucomicrobia grouped in subdivision 3.</title>
        <authorList>
            <person name="Carere C.R."/>
            <person name="Steen J."/>
            <person name="Hugenholtz P."/>
            <person name="Stott M.B."/>
        </authorList>
    </citation>
    <scope>NUCLEOTIDE SEQUENCE [LARGE SCALE GENOMIC DNA]</scope>
    <source>
        <strain evidence="15 16">NGM72.4</strain>
    </source>
</reference>
<comment type="subcellular location">
    <subcellularLocation>
        <location evidence="10 11">Cytoplasm</location>
    </subcellularLocation>
</comment>
<comment type="catalytic activity">
    <reaction evidence="10 11">
        <text>D-alanyl-D-alanine + UDP-N-acetyl-alpha-D-muramoyl-L-alanyl-gamma-D-glutamyl-meso-2,6-diaminopimelate + ATP = UDP-N-acetyl-alpha-D-muramoyl-L-alanyl-gamma-D-glutamyl-meso-2,6-diaminopimeloyl-D-alanyl-D-alanine + ADP + phosphate + H(+)</text>
        <dbReference type="Rhea" id="RHEA:28374"/>
        <dbReference type="ChEBI" id="CHEBI:15378"/>
        <dbReference type="ChEBI" id="CHEBI:30616"/>
        <dbReference type="ChEBI" id="CHEBI:43474"/>
        <dbReference type="ChEBI" id="CHEBI:57822"/>
        <dbReference type="ChEBI" id="CHEBI:61386"/>
        <dbReference type="ChEBI" id="CHEBI:83905"/>
        <dbReference type="ChEBI" id="CHEBI:456216"/>
        <dbReference type="EC" id="6.3.2.10"/>
    </reaction>
</comment>
<evidence type="ECO:0000259" key="13">
    <source>
        <dbReference type="Pfam" id="PF02875"/>
    </source>
</evidence>
<organism evidence="15 16">
    <name type="scientific">Limisphaera ngatamarikiensis</name>
    <dbReference type="NCBI Taxonomy" id="1324935"/>
    <lineage>
        <taxon>Bacteria</taxon>
        <taxon>Pseudomonadati</taxon>
        <taxon>Verrucomicrobiota</taxon>
        <taxon>Verrucomicrobiia</taxon>
        <taxon>Limisphaerales</taxon>
        <taxon>Limisphaeraceae</taxon>
        <taxon>Limisphaera</taxon>
    </lineage>
</organism>
<keyword evidence="16" id="KW-1185">Reference proteome</keyword>
<feature type="binding site" evidence="10">
    <location>
        <begin position="140"/>
        <end position="146"/>
    </location>
    <ligand>
        <name>ATP</name>
        <dbReference type="ChEBI" id="CHEBI:30616"/>
    </ligand>
</feature>
<keyword evidence="2 10" id="KW-0436">Ligase</keyword>